<organism evidence="2 3">
    <name type="scientific">Pleurodeles waltl</name>
    <name type="common">Iberian ribbed newt</name>
    <dbReference type="NCBI Taxonomy" id="8319"/>
    <lineage>
        <taxon>Eukaryota</taxon>
        <taxon>Metazoa</taxon>
        <taxon>Chordata</taxon>
        <taxon>Craniata</taxon>
        <taxon>Vertebrata</taxon>
        <taxon>Euteleostomi</taxon>
        <taxon>Amphibia</taxon>
        <taxon>Batrachia</taxon>
        <taxon>Caudata</taxon>
        <taxon>Salamandroidea</taxon>
        <taxon>Salamandridae</taxon>
        <taxon>Pleurodelinae</taxon>
        <taxon>Pleurodeles</taxon>
    </lineage>
</organism>
<dbReference type="Proteomes" id="UP001066276">
    <property type="component" value="Chromosome 7"/>
</dbReference>
<evidence type="ECO:0000313" key="3">
    <source>
        <dbReference type="Proteomes" id="UP001066276"/>
    </source>
</evidence>
<accession>A0AAV7Q0Z3</accession>
<feature type="region of interest" description="Disordered" evidence="1">
    <location>
        <begin position="160"/>
        <end position="188"/>
    </location>
</feature>
<evidence type="ECO:0000313" key="2">
    <source>
        <dbReference type="EMBL" id="KAJ1131773.1"/>
    </source>
</evidence>
<reference evidence="2" key="1">
    <citation type="journal article" date="2022" name="bioRxiv">
        <title>Sequencing and chromosome-scale assembly of the giantPleurodeles waltlgenome.</title>
        <authorList>
            <person name="Brown T."/>
            <person name="Elewa A."/>
            <person name="Iarovenko S."/>
            <person name="Subramanian E."/>
            <person name="Araus A.J."/>
            <person name="Petzold A."/>
            <person name="Susuki M."/>
            <person name="Suzuki K.-i.T."/>
            <person name="Hayashi T."/>
            <person name="Toyoda A."/>
            <person name="Oliveira C."/>
            <person name="Osipova E."/>
            <person name="Leigh N.D."/>
            <person name="Simon A."/>
            <person name="Yun M.H."/>
        </authorList>
    </citation>
    <scope>NUCLEOTIDE SEQUENCE</scope>
    <source>
        <strain evidence="2">20211129_DDA</strain>
        <tissue evidence="2">Liver</tissue>
    </source>
</reference>
<dbReference type="AlphaFoldDB" id="A0AAV7Q0Z3"/>
<sequence length="188" mass="20335">MKLLATSEEMVRDSQHIAEVFTDYMESFNSTQLGVDEEEVLTFDGDCLGPQQARDLKADVSSKEVSLAMGQMQAEKAVAPNGLLVELFCKLTKRTVEPLQAADMAAFTAGELLEDMRMATVVLIPKPGSNKTRLIIDDEIEEAVPGTSQHKCTLIPLGERLSDSQARSPEAGGDGAGTVRQRGLARPL</sequence>
<protein>
    <submittedName>
        <fullName evidence="2">Uncharacterized protein</fullName>
    </submittedName>
</protein>
<dbReference type="EMBL" id="JANPWB010000011">
    <property type="protein sequence ID" value="KAJ1131773.1"/>
    <property type="molecule type" value="Genomic_DNA"/>
</dbReference>
<comment type="caution">
    <text evidence="2">The sequence shown here is derived from an EMBL/GenBank/DDBJ whole genome shotgun (WGS) entry which is preliminary data.</text>
</comment>
<name>A0AAV7Q0Z3_PLEWA</name>
<keyword evidence="3" id="KW-1185">Reference proteome</keyword>
<proteinExistence type="predicted"/>
<evidence type="ECO:0000256" key="1">
    <source>
        <dbReference type="SAM" id="MobiDB-lite"/>
    </source>
</evidence>
<gene>
    <name evidence="2" type="ORF">NDU88_010106</name>
</gene>